<comment type="caution">
    <text evidence="3">The sequence shown here is derived from an EMBL/GenBank/DDBJ whole genome shotgun (WGS) entry which is preliminary data.</text>
</comment>
<dbReference type="Pfam" id="PF13561">
    <property type="entry name" value="adh_short_C2"/>
    <property type="match status" value="1"/>
</dbReference>
<evidence type="ECO:0000313" key="4">
    <source>
        <dbReference type="Proteomes" id="UP001165378"/>
    </source>
</evidence>
<dbReference type="GO" id="GO:0006633">
    <property type="term" value="P:fatty acid biosynthetic process"/>
    <property type="evidence" value="ECO:0007669"/>
    <property type="project" value="TreeGrafter"/>
</dbReference>
<dbReference type="Proteomes" id="UP001165378">
    <property type="component" value="Unassembled WGS sequence"/>
</dbReference>
<proteinExistence type="inferred from homology"/>
<dbReference type="RefSeq" id="WP_235058842.1">
    <property type="nucleotide sequence ID" value="NZ_JAKFHA010000077.1"/>
</dbReference>
<keyword evidence="2" id="KW-0560">Oxidoreductase</keyword>
<protein>
    <submittedName>
        <fullName evidence="3">SDR family oxidoreductase</fullName>
    </submittedName>
</protein>
<evidence type="ECO:0000313" key="3">
    <source>
        <dbReference type="EMBL" id="MCF2534051.1"/>
    </source>
</evidence>
<evidence type="ECO:0000256" key="2">
    <source>
        <dbReference type="ARBA" id="ARBA00023002"/>
    </source>
</evidence>
<name>A0AA41QB44_9ACTN</name>
<dbReference type="SUPFAM" id="SSF51735">
    <property type="entry name" value="NAD(P)-binding Rossmann-fold domains"/>
    <property type="match status" value="1"/>
</dbReference>
<dbReference type="PRINTS" id="PR00081">
    <property type="entry name" value="GDHRDH"/>
</dbReference>
<dbReference type="AlphaFoldDB" id="A0AA41QB44"/>
<dbReference type="PRINTS" id="PR00080">
    <property type="entry name" value="SDRFAMILY"/>
</dbReference>
<gene>
    <name evidence="3" type="ORF">LZ495_43470</name>
</gene>
<organism evidence="3 4">
    <name type="scientific">Yinghuangia soli</name>
    <dbReference type="NCBI Taxonomy" id="2908204"/>
    <lineage>
        <taxon>Bacteria</taxon>
        <taxon>Bacillati</taxon>
        <taxon>Actinomycetota</taxon>
        <taxon>Actinomycetes</taxon>
        <taxon>Kitasatosporales</taxon>
        <taxon>Streptomycetaceae</taxon>
        <taxon>Yinghuangia</taxon>
    </lineage>
</organism>
<dbReference type="PANTHER" id="PTHR42760">
    <property type="entry name" value="SHORT-CHAIN DEHYDROGENASES/REDUCTASES FAMILY MEMBER"/>
    <property type="match status" value="1"/>
</dbReference>
<dbReference type="InterPro" id="IPR036291">
    <property type="entry name" value="NAD(P)-bd_dom_sf"/>
</dbReference>
<dbReference type="PROSITE" id="PS00061">
    <property type="entry name" value="ADH_SHORT"/>
    <property type="match status" value="1"/>
</dbReference>
<dbReference type="InterPro" id="IPR020904">
    <property type="entry name" value="Sc_DH/Rdtase_CS"/>
</dbReference>
<dbReference type="GO" id="GO:0016616">
    <property type="term" value="F:oxidoreductase activity, acting on the CH-OH group of donors, NAD or NADP as acceptor"/>
    <property type="evidence" value="ECO:0007669"/>
    <property type="project" value="TreeGrafter"/>
</dbReference>
<feature type="non-terminal residue" evidence="3">
    <location>
        <position position="1"/>
    </location>
</feature>
<evidence type="ECO:0000256" key="1">
    <source>
        <dbReference type="ARBA" id="ARBA00006484"/>
    </source>
</evidence>
<reference evidence="3" key="1">
    <citation type="submission" date="2022-01" db="EMBL/GenBank/DDBJ databases">
        <title>Genome-Based Taxonomic Classification of the Phylum Actinobacteria.</title>
        <authorList>
            <person name="Gao Y."/>
        </authorList>
    </citation>
    <scope>NUCLEOTIDE SEQUENCE</scope>
    <source>
        <strain evidence="3">KLBMP 8922</strain>
    </source>
</reference>
<accession>A0AA41QB44</accession>
<dbReference type="GO" id="GO:0048038">
    <property type="term" value="F:quinone binding"/>
    <property type="evidence" value="ECO:0007669"/>
    <property type="project" value="TreeGrafter"/>
</dbReference>
<dbReference type="EMBL" id="JAKFHA010000077">
    <property type="protein sequence ID" value="MCF2534051.1"/>
    <property type="molecule type" value="Genomic_DNA"/>
</dbReference>
<dbReference type="Gene3D" id="3.40.50.720">
    <property type="entry name" value="NAD(P)-binding Rossmann-like Domain"/>
    <property type="match status" value="1"/>
</dbReference>
<comment type="similarity">
    <text evidence="1">Belongs to the short-chain dehydrogenases/reductases (SDR) family.</text>
</comment>
<dbReference type="PANTHER" id="PTHR42760:SF133">
    <property type="entry name" value="3-OXOACYL-[ACYL-CARRIER-PROTEIN] REDUCTASE"/>
    <property type="match status" value="1"/>
</dbReference>
<sequence length="153" mass="16382">LKAPFRILRAAQPFIKTHPTDHHRKVVNISSTSGVYGNAGQANYGAAKAGTIGLTKTLAKEWGRYKVNVNAVAYGFILTRMTEATADDDTYVEIEGRKIKVGMNPDRAAMAATVIPFGRPGTPREAAGAVYALCLPETDYVNGQCLVVDGGRV</sequence>
<dbReference type="InterPro" id="IPR002347">
    <property type="entry name" value="SDR_fam"/>
</dbReference>
<keyword evidence="4" id="KW-1185">Reference proteome</keyword>